<organism evidence="6">
    <name type="scientific">marine sediment metagenome</name>
    <dbReference type="NCBI Taxonomy" id="412755"/>
    <lineage>
        <taxon>unclassified sequences</taxon>
        <taxon>metagenomes</taxon>
        <taxon>ecological metagenomes</taxon>
    </lineage>
</organism>
<evidence type="ECO:0000256" key="4">
    <source>
        <dbReference type="ARBA" id="ARBA00022729"/>
    </source>
</evidence>
<protein>
    <recommendedName>
        <fullName evidence="7">Serine protease</fullName>
    </recommendedName>
</protein>
<evidence type="ECO:0000256" key="3">
    <source>
        <dbReference type="ARBA" id="ARBA00022670"/>
    </source>
</evidence>
<comment type="similarity">
    <text evidence="1">Belongs to the peptidase S46 family.</text>
</comment>
<evidence type="ECO:0008006" key="7">
    <source>
        <dbReference type="Google" id="ProtNLM"/>
    </source>
</evidence>
<keyword evidence="2" id="KW-0031">Aminopeptidase</keyword>
<keyword evidence="5" id="KW-0378">Hydrolase</keyword>
<evidence type="ECO:0000256" key="5">
    <source>
        <dbReference type="ARBA" id="ARBA00022801"/>
    </source>
</evidence>
<dbReference type="PANTHER" id="PTHR38469:SF1">
    <property type="entry name" value="PERIPLASMIC PEPTIDASE SUBFAMILY S1B"/>
    <property type="match status" value="1"/>
</dbReference>
<comment type="caution">
    <text evidence="6">The sequence shown here is derived from an EMBL/GenBank/DDBJ whole genome shotgun (WGS) entry which is preliminary data.</text>
</comment>
<dbReference type="AlphaFoldDB" id="X1TBM7"/>
<dbReference type="GO" id="GO:0070009">
    <property type="term" value="F:serine-type aminopeptidase activity"/>
    <property type="evidence" value="ECO:0007669"/>
    <property type="project" value="InterPro"/>
</dbReference>
<accession>X1TBM7</accession>
<dbReference type="EMBL" id="BARW01033909">
    <property type="protein sequence ID" value="GAJ02743.1"/>
    <property type="molecule type" value="Genomic_DNA"/>
</dbReference>
<evidence type="ECO:0000256" key="1">
    <source>
        <dbReference type="ARBA" id="ARBA00010491"/>
    </source>
</evidence>
<dbReference type="InterPro" id="IPR009003">
    <property type="entry name" value="Peptidase_S1_PA"/>
</dbReference>
<keyword evidence="4" id="KW-0732">Signal</keyword>
<dbReference type="PANTHER" id="PTHR38469">
    <property type="entry name" value="PERIPLASMIC PEPTIDASE SUBFAMILY S1B"/>
    <property type="match status" value="1"/>
</dbReference>
<dbReference type="GO" id="GO:0006508">
    <property type="term" value="P:proteolysis"/>
    <property type="evidence" value="ECO:0007669"/>
    <property type="project" value="UniProtKB-KW"/>
</dbReference>
<dbReference type="GO" id="GO:0008239">
    <property type="term" value="F:dipeptidyl-peptidase activity"/>
    <property type="evidence" value="ECO:0007669"/>
    <property type="project" value="InterPro"/>
</dbReference>
<sequence length="164" mass="18190">MKKLLSLLISLILTLNLSVKADEGMWMLPLLKKLNMGTMTELGFKLSAEEIYSINNSSIKDAIVIFGRGCTAEIVSSQGLLLTNHHCGYGRIQAHSSVEHNYLKDGFWAMSKEEELSNPGLGVTFLVKIEDVSEKINSALSDTLNEGERYRKIRDVGKEIEDAA</sequence>
<evidence type="ECO:0000256" key="2">
    <source>
        <dbReference type="ARBA" id="ARBA00022438"/>
    </source>
</evidence>
<dbReference type="Pfam" id="PF10459">
    <property type="entry name" value="Peptidase_S46"/>
    <property type="match status" value="1"/>
</dbReference>
<name>X1TBM7_9ZZZZ</name>
<proteinExistence type="inferred from homology"/>
<evidence type="ECO:0000313" key="6">
    <source>
        <dbReference type="EMBL" id="GAJ02743.1"/>
    </source>
</evidence>
<dbReference type="InterPro" id="IPR019500">
    <property type="entry name" value="Pep_S46"/>
</dbReference>
<keyword evidence="3" id="KW-0645">Protease</keyword>
<reference evidence="6" key="1">
    <citation type="journal article" date="2014" name="Front. Microbiol.">
        <title>High frequency of phylogenetically diverse reductive dehalogenase-homologous genes in deep subseafloor sedimentary metagenomes.</title>
        <authorList>
            <person name="Kawai M."/>
            <person name="Futagami T."/>
            <person name="Toyoda A."/>
            <person name="Takaki Y."/>
            <person name="Nishi S."/>
            <person name="Hori S."/>
            <person name="Arai W."/>
            <person name="Tsubouchi T."/>
            <person name="Morono Y."/>
            <person name="Uchiyama I."/>
            <person name="Ito T."/>
            <person name="Fujiyama A."/>
            <person name="Inagaki F."/>
            <person name="Takami H."/>
        </authorList>
    </citation>
    <scope>NUCLEOTIDE SEQUENCE</scope>
    <source>
        <strain evidence="6">Expedition CK06-06</strain>
    </source>
</reference>
<gene>
    <name evidence="6" type="ORF">S12H4_53292</name>
</gene>
<feature type="non-terminal residue" evidence="6">
    <location>
        <position position="164"/>
    </location>
</feature>
<dbReference type="SUPFAM" id="SSF50494">
    <property type="entry name" value="Trypsin-like serine proteases"/>
    <property type="match status" value="1"/>
</dbReference>